<gene>
    <name evidence="2" type="ORF">BC938DRAFT_482627</name>
</gene>
<evidence type="ECO:0000313" key="2">
    <source>
        <dbReference type="EMBL" id="RUS27866.1"/>
    </source>
</evidence>
<comment type="caution">
    <text evidence="2">The sequence shown here is derived from an EMBL/GenBank/DDBJ whole genome shotgun (WGS) entry which is preliminary data.</text>
</comment>
<proteinExistence type="predicted"/>
<keyword evidence="3" id="KW-1185">Reference proteome</keyword>
<name>A0A433QDH7_9FUNG</name>
<organism evidence="2 3">
    <name type="scientific">Jimgerdemannia flammicorona</name>
    <dbReference type="NCBI Taxonomy" id="994334"/>
    <lineage>
        <taxon>Eukaryota</taxon>
        <taxon>Fungi</taxon>
        <taxon>Fungi incertae sedis</taxon>
        <taxon>Mucoromycota</taxon>
        <taxon>Mucoromycotina</taxon>
        <taxon>Endogonomycetes</taxon>
        <taxon>Endogonales</taxon>
        <taxon>Endogonaceae</taxon>
        <taxon>Jimgerdemannia</taxon>
    </lineage>
</organism>
<accession>A0A433QDH7</accession>
<evidence type="ECO:0000313" key="3">
    <source>
        <dbReference type="Proteomes" id="UP000274822"/>
    </source>
</evidence>
<dbReference type="InterPro" id="IPR052972">
    <property type="entry name" value="Sacsin_chaperone_reg"/>
</dbReference>
<evidence type="ECO:0000259" key="1">
    <source>
        <dbReference type="Pfam" id="PF25794"/>
    </source>
</evidence>
<protein>
    <recommendedName>
        <fullName evidence="1">Sacsin/Nov domain-containing protein</fullName>
    </recommendedName>
</protein>
<dbReference type="PANTHER" id="PTHR15600:SF42">
    <property type="entry name" value="SACSIN"/>
    <property type="match status" value="1"/>
</dbReference>
<dbReference type="EMBL" id="RBNJ01007621">
    <property type="protein sequence ID" value="RUS27866.1"/>
    <property type="molecule type" value="Genomic_DNA"/>
</dbReference>
<sequence>MKLIPWVGVAARVSDTKRHDGRLFCFLPLPISTPFNVHIHGFFAMSSSRREIPVPSEDDVTGLVAIKGDWNRYLFQHCVPQAWADLLEAVAKCASPNTESKFVALVQSRAELKIESASIAEYRLWPLGGNRKEGNRQSRNVEVLWKNLLEAVVKIVSKRMSVFPGLSSDVETATPDRVEEKWMSLEEGTIEKTYHRKALTTEPDIIDALIDRVLEHLPRLVSNANVVRQLGHVPFVTVGPPDGRKKSKVKDRFVAPVDVVDRDSELKKLYLSDEEVFPTGKYAQKYAVGQLRDLGMNTKLNAKIVVDRISHYIKSWTDSTTATEKKEIHKTALNFLRLLDKGYQKIVEGAGDVRNMEKLLSKWQWIPAVSEHGTEILSEANKIRDNKQAYLTSRVMPTVDHCVKCDKLRRLFGWDVEPDIEIVDVPSIVSGSHVIFFDPHKKYLPRRLNGESTAGFRKNFVQDNFASQFEDQFEPYKHHLGCDMSKPIDGTIFRLPLRTVDIAEKSGISGKTYTSTKIRELLEEFRNQAFRGALLFLKHIEKIEAYKAGDDGQLERLWAVTVDELSEEARRKRMMVEKNQVYSTSFLLNVRISDSRDQAMQKWLVTTALSELPPNSLNLQQFAKRNRLVAHTGVAGLLESSRDADPSSTGALFTFLPLPIGTGLPVHLQGCFALSSDRRSIILPDTTASQEEIRGESWNEFLLGTLLPQRHLEFLQNLAMHKEISLTELAKENKNLMTEEYMAKFIDKYYMYWPSQCDSMLKTYCSRFWDFPPDNHMKIFYTPNGGGKWTSYSRAVFEDIEFSKNPTRRRVIRDLLIKRDYEIVQIPRRFIEQELIPKKSRHITRDLVRKGIQNTTVVDGMQKADIAVLLEYILEVGKFADLRGCTLLPLMNGTLGMLTEGCQYFVAESAEIDLFFHLSARFVDCSYLPESIIHNLCTPEAAQELGVKRFDEETLVQFLSEVLPSGTQLEYDHDGTTIPNDKWLRKLWKYLDAKDTVEVKSIAKFPLLPTVKDGSKPVGELVSLDPQLPRIIHSLIYPEISAILRKTGTFLIDKMYTKRLSNYVLEFTPTNVLKCIQLAGKTKGISVEELMSAFKLTSSECEALRNFVQENGFSLLDSDAKGFSSETSSVLEQLPIWPVHSSTGKTRFKAAKDCYLLPHGLSAFSVPSGSRVAIVSMEPKIDRNFVSKIGTRNLSTEEHFERNVLPSLQKPLPADKIPAYMEFLNQILKQSESRPHLCRLLSQHKILLSDGPTSDLYRPDQLYDHATALFGIVFEGAGKFVAAELRENLAAIRRIGLKSNVDGATFLECVTEIHRLSNLVQPPLGGDILNRAKSVISHLNSNLGIALQLQSNQLDQLVQLPIVPVENTATRLPKFAQLFAHIRSTLGLYPFSAVCAPEHRDIVWTQRPIYDENLFVPSLHVLNNVTTLRKPSVETVLDHLETLALKVSKCCPDEQDEFNRMLEKTYTFLQECVEKKHAVELIKKRLSRSEPLFLNGDDPTDRQNWKPAQCLVHGAANDDIQPPWFKIHKKIEPFYHLLKLGGAISIEKVDTKIVIQNYTQSEVISRNLTDFYNCTNDPAIEGYKDVEKCAKKFRAEQLEDYCRRFRLANESLIVPLDSDDE</sequence>
<dbReference type="PANTHER" id="PTHR15600">
    <property type="entry name" value="SACSIN"/>
    <property type="match status" value="1"/>
</dbReference>
<reference evidence="2 3" key="1">
    <citation type="journal article" date="2018" name="New Phytol.">
        <title>Phylogenomics of Endogonaceae and evolution of mycorrhizas within Mucoromycota.</title>
        <authorList>
            <person name="Chang Y."/>
            <person name="Desiro A."/>
            <person name="Na H."/>
            <person name="Sandor L."/>
            <person name="Lipzen A."/>
            <person name="Clum A."/>
            <person name="Barry K."/>
            <person name="Grigoriev I.V."/>
            <person name="Martin F.M."/>
            <person name="Stajich J.E."/>
            <person name="Smith M.E."/>
            <person name="Bonito G."/>
            <person name="Spatafora J.W."/>
        </authorList>
    </citation>
    <scope>NUCLEOTIDE SEQUENCE [LARGE SCALE GENOMIC DNA]</scope>
    <source>
        <strain evidence="2 3">AD002</strain>
    </source>
</reference>
<dbReference type="InterPro" id="IPR058210">
    <property type="entry name" value="SACS/Nov_dom"/>
</dbReference>
<dbReference type="Proteomes" id="UP000274822">
    <property type="component" value="Unassembled WGS sequence"/>
</dbReference>
<dbReference type="GO" id="GO:0030544">
    <property type="term" value="F:Hsp70 protein binding"/>
    <property type="evidence" value="ECO:0007669"/>
    <property type="project" value="TreeGrafter"/>
</dbReference>
<feature type="domain" description="Sacsin/Nov" evidence="1">
    <location>
        <begin position="422"/>
        <end position="549"/>
    </location>
</feature>
<dbReference type="Pfam" id="PF25794">
    <property type="entry name" value="SACS"/>
    <property type="match status" value="1"/>
</dbReference>